<keyword evidence="2" id="KW-0472">Membrane</keyword>
<keyword evidence="4" id="KW-1185">Reference proteome</keyword>
<evidence type="ECO:0000256" key="2">
    <source>
        <dbReference type="SAM" id="Phobius"/>
    </source>
</evidence>
<accession>A0A9W8JST8</accession>
<feature type="region of interest" description="Disordered" evidence="1">
    <location>
        <begin position="181"/>
        <end position="225"/>
    </location>
</feature>
<dbReference type="EMBL" id="JANKHO010002428">
    <property type="protein sequence ID" value="KAJ3492563.1"/>
    <property type="molecule type" value="Genomic_DNA"/>
</dbReference>
<feature type="transmembrane region" description="Helical" evidence="2">
    <location>
        <begin position="73"/>
        <end position="93"/>
    </location>
</feature>
<name>A0A9W8JST8_9AGAR</name>
<evidence type="ECO:0000256" key="1">
    <source>
        <dbReference type="SAM" id="MobiDB-lite"/>
    </source>
</evidence>
<protein>
    <recommendedName>
        <fullName evidence="5">Transmembrane protein</fullName>
    </recommendedName>
</protein>
<organism evidence="3 4">
    <name type="scientific">Agrocybe chaxingu</name>
    <dbReference type="NCBI Taxonomy" id="84603"/>
    <lineage>
        <taxon>Eukaryota</taxon>
        <taxon>Fungi</taxon>
        <taxon>Dikarya</taxon>
        <taxon>Basidiomycota</taxon>
        <taxon>Agaricomycotina</taxon>
        <taxon>Agaricomycetes</taxon>
        <taxon>Agaricomycetidae</taxon>
        <taxon>Agaricales</taxon>
        <taxon>Agaricineae</taxon>
        <taxon>Strophariaceae</taxon>
        <taxon>Agrocybe</taxon>
    </lineage>
</organism>
<gene>
    <name evidence="3" type="ORF">NLJ89_g11209</name>
</gene>
<dbReference type="OrthoDB" id="5966927at2759"/>
<evidence type="ECO:0000313" key="3">
    <source>
        <dbReference type="EMBL" id="KAJ3492563.1"/>
    </source>
</evidence>
<evidence type="ECO:0008006" key="5">
    <source>
        <dbReference type="Google" id="ProtNLM"/>
    </source>
</evidence>
<proteinExistence type="predicted"/>
<feature type="transmembrane region" description="Helical" evidence="2">
    <location>
        <begin position="46"/>
        <end position="66"/>
    </location>
</feature>
<dbReference type="Proteomes" id="UP001148786">
    <property type="component" value="Unassembled WGS sequence"/>
</dbReference>
<comment type="caution">
    <text evidence="3">The sequence shown here is derived from an EMBL/GenBank/DDBJ whole genome shotgun (WGS) entry which is preliminary data.</text>
</comment>
<keyword evidence="2" id="KW-0812">Transmembrane</keyword>
<keyword evidence="2" id="KW-1133">Transmembrane helix</keyword>
<dbReference type="AlphaFoldDB" id="A0A9W8JST8"/>
<feature type="compositionally biased region" description="Low complexity" evidence="1">
    <location>
        <begin position="129"/>
        <end position="147"/>
    </location>
</feature>
<sequence>MARAKALGGWLSKGKERKRRVSSGPDMERELKVLAPETVFWWKVRGVLWVVCLVVSVVGSGSAAYGRHPFARLTFLHPLLPLLAAVSLLWTAWDPTRSSPHAPSYESNNPPSIRLIDTHAHNRLDSKSRSSTPNPTTSAPPRSSSVTHFPSTLPEHDALATLSLSSKPVVTWPVFGLPSLHGASVPSRIEEPVPDDAMDWSPTNPDGSASGGSGKRPASNTLENETWLRPQKFFAPEKPTGLEGLLESARIQDELMPYEPADGPRGRGRGRSGAVTNHLRRYSPLYVLGLALSVAGVHYTLKWAGLAKWALL</sequence>
<reference evidence="3" key="1">
    <citation type="submission" date="2022-07" db="EMBL/GenBank/DDBJ databases">
        <title>Genome Sequence of Agrocybe chaxingu.</title>
        <authorList>
            <person name="Buettner E."/>
        </authorList>
    </citation>
    <scope>NUCLEOTIDE SEQUENCE</scope>
    <source>
        <strain evidence="3">MP-N11</strain>
    </source>
</reference>
<evidence type="ECO:0000313" key="4">
    <source>
        <dbReference type="Proteomes" id="UP001148786"/>
    </source>
</evidence>
<feature type="region of interest" description="Disordered" evidence="1">
    <location>
        <begin position="124"/>
        <end position="151"/>
    </location>
</feature>